<keyword evidence="4" id="KW-0479">Metal-binding</keyword>
<dbReference type="AlphaFoldDB" id="A0A8C4QR92"/>
<dbReference type="GO" id="GO:0006979">
    <property type="term" value="P:response to oxidative stress"/>
    <property type="evidence" value="ECO:0007669"/>
    <property type="project" value="TreeGrafter"/>
</dbReference>
<evidence type="ECO:0000256" key="1">
    <source>
        <dbReference type="ARBA" id="ARBA00006134"/>
    </source>
</evidence>
<dbReference type="Proteomes" id="UP000694388">
    <property type="component" value="Unplaced"/>
</dbReference>
<keyword evidence="6" id="KW-0408">Iron</keyword>
<protein>
    <recommendedName>
        <fullName evidence="2">heme oxygenase (biliverdin-producing)</fullName>
        <ecNumber evidence="2">1.14.14.18</ecNumber>
    </recommendedName>
</protein>
<evidence type="ECO:0000256" key="8">
    <source>
        <dbReference type="SAM" id="MobiDB-lite"/>
    </source>
</evidence>
<dbReference type="SUPFAM" id="SSF48613">
    <property type="entry name" value="Heme oxygenase-like"/>
    <property type="match status" value="1"/>
</dbReference>
<dbReference type="FunFam" id="1.20.910.10:FF:000001">
    <property type="entry name" value="Heme oxygenase 1"/>
    <property type="match status" value="1"/>
</dbReference>
<reference evidence="9" key="2">
    <citation type="submission" date="2025-09" db="UniProtKB">
        <authorList>
            <consortium name="Ensembl"/>
        </authorList>
    </citation>
    <scope>IDENTIFICATION</scope>
</reference>
<organism evidence="9 10">
    <name type="scientific">Eptatretus burgeri</name>
    <name type="common">Inshore hagfish</name>
    <dbReference type="NCBI Taxonomy" id="7764"/>
    <lineage>
        <taxon>Eukaryota</taxon>
        <taxon>Metazoa</taxon>
        <taxon>Chordata</taxon>
        <taxon>Craniata</taxon>
        <taxon>Vertebrata</taxon>
        <taxon>Cyclostomata</taxon>
        <taxon>Myxini</taxon>
        <taxon>Myxiniformes</taxon>
        <taxon>Myxinidae</taxon>
        <taxon>Eptatretinae</taxon>
        <taxon>Eptatretus</taxon>
    </lineage>
</organism>
<evidence type="ECO:0000313" key="9">
    <source>
        <dbReference type="Ensembl" id="ENSEBUP00000019255.1"/>
    </source>
</evidence>
<evidence type="ECO:0000256" key="3">
    <source>
        <dbReference type="ARBA" id="ARBA00022617"/>
    </source>
</evidence>
<evidence type="ECO:0000256" key="2">
    <source>
        <dbReference type="ARBA" id="ARBA00012360"/>
    </source>
</evidence>
<evidence type="ECO:0000256" key="4">
    <source>
        <dbReference type="ARBA" id="ARBA00022723"/>
    </source>
</evidence>
<name>A0A8C4QR92_EPTBU</name>
<dbReference type="GO" id="GO:0020037">
    <property type="term" value="F:heme binding"/>
    <property type="evidence" value="ECO:0007669"/>
    <property type="project" value="TreeGrafter"/>
</dbReference>
<dbReference type="GO" id="GO:0006788">
    <property type="term" value="P:heme oxidation"/>
    <property type="evidence" value="ECO:0007669"/>
    <property type="project" value="InterPro"/>
</dbReference>
<dbReference type="PRINTS" id="PR00088">
    <property type="entry name" value="HAEMOXYGNASE"/>
</dbReference>
<dbReference type="InterPro" id="IPR002051">
    <property type="entry name" value="Haem_Oase"/>
</dbReference>
<dbReference type="PROSITE" id="PS00593">
    <property type="entry name" value="HEME_OXYGENASE"/>
    <property type="match status" value="1"/>
</dbReference>
<reference evidence="9" key="1">
    <citation type="submission" date="2025-08" db="UniProtKB">
        <authorList>
            <consortium name="Ensembl"/>
        </authorList>
    </citation>
    <scope>IDENTIFICATION</scope>
</reference>
<sequence>MQSFAEHSDDDLSFPSQSMPTMGTHGKSDELGRGAKEKSGSYSTPIADASELSEMLKFGTKESHSKAENTNFMKGFLRGELSMDEFKCVAVALYFIYAAMEEELDKNQDHPALAPLYFPTELHRKNAIEEDLAFLLGPEWRQHPKTRPSPATQRYVERLHAVGRTEPALLVAHAYTRYLGDLSGGQVLKKVVQRALKLPASGEGVEFFSFPQISSHAGFKQLYRSRLNVIDLDKEMRERIVEEANRAFNFNMEVSKGYILNKIDNNPNVKMSESFSNISSTVPRLIIR</sequence>
<dbReference type="OMA" id="NRAFEYN"/>
<dbReference type="PANTHER" id="PTHR10720:SF0">
    <property type="entry name" value="HEME OXYGENASE"/>
    <property type="match status" value="1"/>
</dbReference>
<dbReference type="InterPro" id="IPR018207">
    <property type="entry name" value="Haem_oxygenase_CS"/>
</dbReference>
<accession>A0A8C4QR92</accession>
<dbReference type="InterPro" id="IPR016084">
    <property type="entry name" value="Haem_Oase-like_multi-hlx"/>
</dbReference>
<comment type="similarity">
    <text evidence="1">Belongs to the heme oxygenase family.</text>
</comment>
<dbReference type="InterPro" id="IPR016053">
    <property type="entry name" value="Haem_Oase-like"/>
</dbReference>
<dbReference type="PANTHER" id="PTHR10720">
    <property type="entry name" value="HEME OXYGENASE"/>
    <property type="match status" value="1"/>
</dbReference>
<proteinExistence type="inferred from homology"/>
<keyword evidence="3" id="KW-0349">Heme</keyword>
<evidence type="ECO:0000256" key="7">
    <source>
        <dbReference type="ARBA" id="ARBA00048328"/>
    </source>
</evidence>
<dbReference type="Gene3D" id="1.20.910.10">
    <property type="entry name" value="Heme oxygenase-like"/>
    <property type="match status" value="1"/>
</dbReference>
<dbReference type="Ensembl" id="ENSEBUT00000019831.1">
    <property type="protein sequence ID" value="ENSEBUP00000019255.1"/>
    <property type="gene ID" value="ENSEBUG00000011984.1"/>
</dbReference>
<feature type="region of interest" description="Disordered" evidence="8">
    <location>
        <begin position="1"/>
        <end position="46"/>
    </location>
</feature>
<evidence type="ECO:0000313" key="10">
    <source>
        <dbReference type="Proteomes" id="UP000694388"/>
    </source>
</evidence>
<comment type="catalytic activity">
    <reaction evidence="7">
        <text>heme b + 3 reduced [NADPH--hemoprotein reductase] + 3 O2 = biliverdin IXalpha + CO + Fe(2+) + 3 oxidized [NADPH--hemoprotein reductase] + 3 H2O + H(+)</text>
        <dbReference type="Rhea" id="RHEA:21764"/>
        <dbReference type="Rhea" id="RHEA-COMP:11964"/>
        <dbReference type="Rhea" id="RHEA-COMP:11965"/>
        <dbReference type="ChEBI" id="CHEBI:15377"/>
        <dbReference type="ChEBI" id="CHEBI:15378"/>
        <dbReference type="ChEBI" id="CHEBI:15379"/>
        <dbReference type="ChEBI" id="CHEBI:17245"/>
        <dbReference type="ChEBI" id="CHEBI:29033"/>
        <dbReference type="ChEBI" id="CHEBI:57618"/>
        <dbReference type="ChEBI" id="CHEBI:57991"/>
        <dbReference type="ChEBI" id="CHEBI:58210"/>
        <dbReference type="ChEBI" id="CHEBI:60344"/>
        <dbReference type="EC" id="1.14.14.18"/>
    </reaction>
</comment>
<evidence type="ECO:0000256" key="5">
    <source>
        <dbReference type="ARBA" id="ARBA00023002"/>
    </source>
</evidence>
<dbReference type="GO" id="GO:0046872">
    <property type="term" value="F:metal ion binding"/>
    <property type="evidence" value="ECO:0007669"/>
    <property type="project" value="UniProtKB-KW"/>
</dbReference>
<dbReference type="EC" id="1.14.14.18" evidence="2"/>
<dbReference type="GeneTree" id="ENSGT00390000017673"/>
<dbReference type="GO" id="GO:0004392">
    <property type="term" value="F:heme oxygenase (decyclizing) activity"/>
    <property type="evidence" value="ECO:0007669"/>
    <property type="project" value="UniProtKB-EC"/>
</dbReference>
<feature type="compositionally biased region" description="Basic and acidic residues" evidence="8">
    <location>
        <begin position="26"/>
        <end position="39"/>
    </location>
</feature>
<evidence type="ECO:0000256" key="6">
    <source>
        <dbReference type="ARBA" id="ARBA00023004"/>
    </source>
</evidence>
<dbReference type="GO" id="GO:0042167">
    <property type="term" value="P:heme catabolic process"/>
    <property type="evidence" value="ECO:0007669"/>
    <property type="project" value="TreeGrafter"/>
</dbReference>
<keyword evidence="10" id="KW-1185">Reference proteome</keyword>
<dbReference type="CDD" id="cd19165">
    <property type="entry name" value="HemeO"/>
    <property type="match status" value="1"/>
</dbReference>
<keyword evidence="5" id="KW-0560">Oxidoreductase</keyword>
<dbReference type="Pfam" id="PF01126">
    <property type="entry name" value="Heme_oxygenase"/>
    <property type="match status" value="1"/>
</dbReference>